<evidence type="ECO:0000259" key="1">
    <source>
        <dbReference type="Pfam" id="PF24793"/>
    </source>
</evidence>
<name>A0A1H9M5X4_9SPHI</name>
<dbReference type="RefSeq" id="WP_090882322.1">
    <property type="nucleotide sequence ID" value="NZ_FOGG01000005.1"/>
</dbReference>
<dbReference type="InterPro" id="IPR056442">
    <property type="entry name" value="GINT1_N"/>
</dbReference>
<dbReference type="SUPFAM" id="SSF75005">
    <property type="entry name" value="Arabinanase/levansucrase/invertase"/>
    <property type="match status" value="1"/>
</dbReference>
<dbReference type="OrthoDB" id="3771157at2"/>
<dbReference type="EMBL" id="FOGG01000005">
    <property type="protein sequence ID" value="SER18533.1"/>
    <property type="molecule type" value="Genomic_DNA"/>
</dbReference>
<organism evidence="2 3">
    <name type="scientific">Pedobacter rhizosphaerae</name>
    <dbReference type="NCBI Taxonomy" id="390241"/>
    <lineage>
        <taxon>Bacteria</taxon>
        <taxon>Pseudomonadati</taxon>
        <taxon>Bacteroidota</taxon>
        <taxon>Sphingobacteriia</taxon>
        <taxon>Sphingobacteriales</taxon>
        <taxon>Sphingobacteriaceae</taxon>
        <taxon>Pedobacter</taxon>
    </lineage>
</organism>
<dbReference type="Proteomes" id="UP000199572">
    <property type="component" value="Unassembled WGS sequence"/>
</dbReference>
<dbReference type="Pfam" id="PF24793">
    <property type="entry name" value="GINT1_N"/>
    <property type="match status" value="1"/>
</dbReference>
<sequence>MQHFISKVFNKLFTADKWNIGYVHQSMESLIEKKHFNADIKWFKEDNVDYAADPFVVDVEGKTRVYYEELNFWKGRGELMVVDDFSFGNKKKVTGVTPEAIHLSYPYMIRTAQGLYCIPETSEAFEVALYKVDEQNPQKLSKEKVLLKGKAFVDSSIIFFQDKYWLFTSVPGENTHLYAYYADTLDGEYKAHQLNPIRVKKEHCRAAGKLFLIQNELYRATQNPTQKYGGSIIINKIELLNASSFSARAIFEILPDKKYSEGLHNISFTENVIVLDGKRRVISPLMPIKKLIRKIKQNT</sequence>
<dbReference type="InterPro" id="IPR023296">
    <property type="entry name" value="Glyco_hydro_beta-prop_sf"/>
</dbReference>
<proteinExistence type="predicted"/>
<dbReference type="AlphaFoldDB" id="A0A1H9M5X4"/>
<reference evidence="2 3" key="1">
    <citation type="submission" date="2016-10" db="EMBL/GenBank/DDBJ databases">
        <authorList>
            <person name="de Groot N.N."/>
        </authorList>
    </citation>
    <scope>NUCLEOTIDE SEQUENCE [LARGE SCALE GENOMIC DNA]</scope>
    <source>
        <strain evidence="2 3">DSM 18610</strain>
    </source>
</reference>
<evidence type="ECO:0000313" key="2">
    <source>
        <dbReference type="EMBL" id="SER18533.1"/>
    </source>
</evidence>
<feature type="domain" description="Glucosamine inositolphosphorylceramide transferase 1 N-terminal" evidence="1">
    <location>
        <begin position="49"/>
        <end position="246"/>
    </location>
</feature>
<protein>
    <recommendedName>
        <fullName evidence="1">Glucosamine inositolphosphorylceramide transferase 1 N-terminal domain-containing protein</fullName>
    </recommendedName>
</protein>
<keyword evidence="3" id="KW-1185">Reference proteome</keyword>
<gene>
    <name evidence="2" type="ORF">SAMN04488023_10597</name>
</gene>
<dbReference type="STRING" id="390241.SAMN04488023_10597"/>
<evidence type="ECO:0000313" key="3">
    <source>
        <dbReference type="Proteomes" id="UP000199572"/>
    </source>
</evidence>
<accession>A0A1H9M5X4</accession>